<dbReference type="GO" id="GO:0045127">
    <property type="term" value="F:N-acetylglucosamine kinase activity"/>
    <property type="evidence" value="ECO:0007669"/>
    <property type="project" value="UniProtKB-EC"/>
</dbReference>
<evidence type="ECO:0000256" key="3">
    <source>
        <dbReference type="ARBA" id="ARBA00014974"/>
    </source>
</evidence>
<dbReference type="PANTHER" id="PTHR12862">
    <property type="entry name" value="BADF TYPE ATPASE DOMAIN-CONTAINING PROTEIN"/>
    <property type="match status" value="1"/>
</dbReference>
<feature type="signal peptide" evidence="5">
    <location>
        <begin position="1"/>
        <end position="23"/>
    </location>
</feature>
<evidence type="ECO:0000313" key="8">
    <source>
        <dbReference type="Proteomes" id="UP000006718"/>
    </source>
</evidence>
<name>A0A5F8ACT9_MACMU</name>
<keyword evidence="8" id="KW-1185">Reference proteome</keyword>
<dbReference type="Ensembl" id="ENSMMUT00000082466.1">
    <property type="protein sequence ID" value="ENSMMUP00000075192.1"/>
    <property type="gene ID" value="ENSMMUG00000002096.4"/>
</dbReference>
<reference evidence="7" key="3">
    <citation type="submission" date="2025-08" db="UniProtKB">
        <authorList>
            <consortium name="Ensembl"/>
        </authorList>
    </citation>
    <scope>IDENTIFICATION</scope>
    <source>
        <strain evidence="7">17573</strain>
    </source>
</reference>
<evidence type="ECO:0000313" key="9">
    <source>
        <dbReference type="VGNC" id="VGNC:74977"/>
    </source>
</evidence>
<dbReference type="PANTHER" id="PTHR12862:SF0">
    <property type="entry name" value="N-ACETYL-D-GLUCOSAMINE KINASE"/>
    <property type="match status" value="1"/>
</dbReference>
<gene>
    <name evidence="7 9" type="primary">NAGK</name>
</gene>
<evidence type="ECO:0000256" key="2">
    <source>
        <dbReference type="ARBA" id="ARBA00012122"/>
    </source>
</evidence>
<organism evidence="7 8">
    <name type="scientific">Macaca mulatta</name>
    <name type="common">Rhesus macaque</name>
    <dbReference type="NCBI Taxonomy" id="9544"/>
    <lineage>
        <taxon>Eukaryota</taxon>
        <taxon>Metazoa</taxon>
        <taxon>Chordata</taxon>
        <taxon>Craniata</taxon>
        <taxon>Vertebrata</taxon>
        <taxon>Euteleostomi</taxon>
        <taxon>Mammalia</taxon>
        <taxon>Eutheria</taxon>
        <taxon>Euarchontoglires</taxon>
        <taxon>Primates</taxon>
        <taxon>Haplorrhini</taxon>
        <taxon>Catarrhini</taxon>
        <taxon>Cercopithecidae</taxon>
        <taxon>Cercopithecinae</taxon>
        <taxon>Macaca</taxon>
    </lineage>
</organism>
<evidence type="ECO:0000256" key="4">
    <source>
        <dbReference type="ARBA" id="ARBA00031123"/>
    </source>
</evidence>
<dbReference type="ExpressionAtlas" id="A0A5F8ACT9">
    <property type="expression patterns" value="baseline"/>
</dbReference>
<dbReference type="Gene3D" id="3.30.420.40">
    <property type="match status" value="1"/>
</dbReference>
<dbReference type="AlphaFoldDB" id="A0A5F8ACT9"/>
<comment type="similarity">
    <text evidence="1">Belongs to the eukaryotic-type N-acetylglucosamine kinase family.</text>
</comment>
<dbReference type="GeneTree" id="ENSGT00510000047418"/>
<dbReference type="EC" id="2.7.1.59" evidence="2"/>
<dbReference type="InterPro" id="IPR043129">
    <property type="entry name" value="ATPase_NBD"/>
</dbReference>
<protein>
    <recommendedName>
        <fullName evidence="3">N-acetyl-D-glucosamine kinase</fullName>
        <ecNumber evidence="2">2.7.1.59</ecNumber>
    </recommendedName>
    <alternativeName>
        <fullName evidence="4">GlcNAc kinase</fullName>
    </alternativeName>
</protein>
<accession>A0A5F8ACT9</accession>
<dbReference type="VGNC" id="VGNC:74977">
    <property type="gene designation" value="NAGK"/>
</dbReference>
<sequence length="214" mass="23858">MGVIACLGLVSVLSFHSSKLLLCARPWPHRASYSLSPGGVVLIAGTGSNCRLINPDGSESGCGGWGHMMGDEGSAYWIAHQAVKIVFDSIDNLEAAPHDIGSVKQAMFNYFQVPDRLGILTHLYRDFDKCRFAGFCRKIAEGTGGGVGFMWLCSSKIPNWEIEWGSDRTGQQFSSHRVTLVLCYHWPWCWWALGWRQKGTWVVLTVLYYLCFSL</sequence>
<reference evidence="7" key="4">
    <citation type="submission" date="2025-09" db="UniProtKB">
        <authorList>
            <consortium name="Ensembl"/>
        </authorList>
    </citation>
    <scope>IDENTIFICATION</scope>
    <source>
        <strain evidence="7">17573</strain>
    </source>
</reference>
<evidence type="ECO:0000256" key="5">
    <source>
        <dbReference type="SAM" id="SignalP"/>
    </source>
</evidence>
<reference evidence="8" key="1">
    <citation type="journal article" date="2007" name="Science">
        <title>Evolutionary and biomedical insights from the rhesus macaque genome.</title>
        <authorList>
            <person name="Gibbs R.A."/>
            <person name="Rogers J."/>
            <person name="Katze M.G."/>
            <person name="Bumgarner R."/>
            <person name="Weinstock G.M."/>
            <person name="Mardis E.R."/>
            <person name="Remington K.A."/>
            <person name="Strausberg R.L."/>
            <person name="Venter J.C."/>
            <person name="Wilson R.K."/>
            <person name="Batzer M.A."/>
            <person name="Bustamante C.D."/>
            <person name="Eichler E.E."/>
            <person name="Hahn M.W."/>
            <person name="Hardison R.C."/>
            <person name="Makova K.D."/>
            <person name="Miller W."/>
            <person name="Milosavljevic A."/>
            <person name="Palermo R.E."/>
            <person name="Siepel A."/>
            <person name="Sikela J.M."/>
            <person name="Attaway T."/>
            <person name="Bell S."/>
            <person name="Bernard K.E."/>
            <person name="Buhay C.J."/>
            <person name="Chandrabose M.N."/>
            <person name="Dao M."/>
            <person name="Davis C."/>
            <person name="Delehaunty K.D."/>
            <person name="Ding Y."/>
            <person name="Dinh H.H."/>
            <person name="Dugan-Rocha S."/>
            <person name="Fulton L.A."/>
            <person name="Gabisi R.A."/>
            <person name="Garner T.T."/>
            <person name="Godfrey J."/>
            <person name="Hawes A.C."/>
            <person name="Hernandez J."/>
            <person name="Hines S."/>
            <person name="Holder M."/>
            <person name="Hume J."/>
            <person name="Jhangiani S.N."/>
            <person name="Joshi V."/>
            <person name="Khan Z.M."/>
            <person name="Kirkness E.F."/>
            <person name="Cree A."/>
            <person name="Fowler R.G."/>
            <person name="Lee S."/>
            <person name="Lewis L.R."/>
            <person name="Li Z."/>
            <person name="Liu Y.-S."/>
            <person name="Moore S.M."/>
            <person name="Muzny D."/>
            <person name="Nazareth L.V."/>
            <person name="Ngo D.N."/>
            <person name="Okwuonu G.O."/>
            <person name="Pai G."/>
            <person name="Parker D."/>
            <person name="Paul H.A."/>
            <person name="Pfannkoch C."/>
            <person name="Pohl C.S."/>
            <person name="Rogers Y.-H.C."/>
            <person name="Ruiz S.J."/>
            <person name="Sabo A."/>
            <person name="Santibanez J."/>
            <person name="Schneider B.W."/>
            <person name="Smith S.M."/>
            <person name="Sodergren E."/>
            <person name="Svatek A.F."/>
            <person name="Utterback T.R."/>
            <person name="Vattathil S."/>
            <person name="Warren W."/>
            <person name="White C.S."/>
            <person name="Chinwalla A.T."/>
            <person name="Feng Y."/>
            <person name="Halpern A.L."/>
            <person name="Hillier L.W."/>
            <person name="Huang X."/>
            <person name="Minx P."/>
            <person name="Nelson J.O."/>
            <person name="Pepin K.H."/>
            <person name="Qin X."/>
            <person name="Sutton G.G."/>
            <person name="Venter E."/>
            <person name="Walenz B.P."/>
            <person name="Wallis J.W."/>
            <person name="Worley K.C."/>
            <person name="Yang S.-P."/>
            <person name="Jones S.M."/>
            <person name="Marra M.A."/>
            <person name="Rocchi M."/>
            <person name="Schein J.E."/>
            <person name="Baertsch R."/>
            <person name="Clarke L."/>
            <person name="Csuros M."/>
            <person name="Glasscock J."/>
            <person name="Harris R.A."/>
            <person name="Havlak P."/>
            <person name="Jackson A.R."/>
            <person name="Jiang H."/>
            <person name="Liu Y."/>
            <person name="Messina D.N."/>
            <person name="Shen Y."/>
            <person name="Song H.X.-Z."/>
            <person name="Wylie T."/>
            <person name="Zhang L."/>
            <person name="Birney E."/>
            <person name="Han K."/>
            <person name="Konkel M.K."/>
            <person name="Lee J."/>
            <person name="Smit A.F.A."/>
            <person name="Ullmer B."/>
            <person name="Wang H."/>
            <person name="Xing J."/>
            <person name="Burhans R."/>
            <person name="Cheng Z."/>
            <person name="Karro J.E."/>
            <person name="Ma J."/>
            <person name="Raney B."/>
            <person name="She X."/>
            <person name="Cox M.J."/>
            <person name="Demuth J.P."/>
            <person name="Dumas L.J."/>
            <person name="Han S.-G."/>
            <person name="Hopkins J."/>
            <person name="Karimpour-Fard A."/>
            <person name="Kim Y.H."/>
            <person name="Pollack J.R."/>
            <person name="Vinar T."/>
            <person name="Addo-Quaye C."/>
            <person name="Degenhardt J."/>
            <person name="Denby A."/>
            <person name="Hubisz M.J."/>
            <person name="Indap A."/>
            <person name="Kosiol C."/>
            <person name="Lahn B.T."/>
            <person name="Lawson H.A."/>
            <person name="Marklein A."/>
            <person name="Nielsen R."/>
            <person name="Vallender E.J."/>
            <person name="Clark A.G."/>
            <person name="Ferguson B."/>
            <person name="Hernandez R.D."/>
            <person name="Hirani K."/>
            <person name="Kehrer-Sawatzki H."/>
            <person name="Kolb J."/>
            <person name="Patil S."/>
            <person name="Pu L.-L."/>
            <person name="Ren Y."/>
            <person name="Smith D.G."/>
            <person name="Wheeler D.A."/>
            <person name="Schenck I."/>
            <person name="Ball E.V."/>
            <person name="Chen R."/>
            <person name="Cooper D.N."/>
            <person name="Giardine B."/>
            <person name="Hsu F."/>
            <person name="Kent W.J."/>
            <person name="Lesk A."/>
            <person name="Nelson D.L."/>
            <person name="O'brien W.E."/>
            <person name="Pruefer K."/>
            <person name="Stenson P.D."/>
            <person name="Wallace J.C."/>
            <person name="Ke H."/>
            <person name="Liu X.-M."/>
            <person name="Wang P."/>
            <person name="Xiang A.P."/>
            <person name="Yang F."/>
            <person name="Barber G.P."/>
            <person name="Haussler D."/>
            <person name="Karolchik D."/>
            <person name="Kern A.D."/>
            <person name="Kuhn R.M."/>
            <person name="Smith K.E."/>
            <person name="Zwieg A.S."/>
        </authorList>
    </citation>
    <scope>NUCLEOTIDE SEQUENCE [LARGE SCALE GENOMIC DNA]</scope>
    <source>
        <strain evidence="8">17573</strain>
    </source>
</reference>
<dbReference type="Proteomes" id="UP000006718">
    <property type="component" value="Chromosome 13"/>
</dbReference>
<keyword evidence="5" id="KW-0732">Signal</keyword>
<dbReference type="Pfam" id="PF01869">
    <property type="entry name" value="BcrAD_BadFG"/>
    <property type="match status" value="1"/>
</dbReference>
<evidence type="ECO:0000256" key="1">
    <source>
        <dbReference type="ARBA" id="ARBA00006198"/>
    </source>
</evidence>
<feature type="chain" id="PRO_5023831998" description="N-acetyl-D-glucosamine kinase" evidence="5">
    <location>
        <begin position="24"/>
        <end position="214"/>
    </location>
</feature>
<dbReference type="InterPro" id="IPR039758">
    <property type="entry name" value="NAGK-like"/>
</dbReference>
<dbReference type="SMR" id="A0A5F8ACT9"/>
<dbReference type="Bgee" id="ENSMMUG00000002096">
    <property type="expression patterns" value="Expressed in fibroblast and 21 other cell types or tissues"/>
</dbReference>
<proteinExistence type="inferred from homology"/>
<dbReference type="InterPro" id="IPR002731">
    <property type="entry name" value="ATPase_BadF"/>
</dbReference>
<feature type="domain" description="ATPase BadF/BadG/BcrA/BcrD type" evidence="6">
    <location>
        <begin position="39"/>
        <end position="95"/>
    </location>
</feature>
<dbReference type="SUPFAM" id="SSF53067">
    <property type="entry name" value="Actin-like ATPase domain"/>
    <property type="match status" value="1"/>
</dbReference>
<evidence type="ECO:0000259" key="6">
    <source>
        <dbReference type="Pfam" id="PF01869"/>
    </source>
</evidence>
<reference evidence="7" key="2">
    <citation type="submission" date="2019-01" db="EMBL/GenBank/DDBJ databases">
        <authorList>
            <person name="Graves T."/>
            <person name="Eichler E.E."/>
            <person name="Wilson R.K."/>
        </authorList>
    </citation>
    <scope>NUCLEOTIDE SEQUENCE [LARGE SCALE GENOMIC DNA]</scope>
    <source>
        <strain evidence="7">17573</strain>
    </source>
</reference>
<dbReference type="VEuPathDB" id="HostDB:ENSMMUG00000002096"/>
<evidence type="ECO:0000313" key="7">
    <source>
        <dbReference type="Ensembl" id="ENSMMUP00000075192.1"/>
    </source>
</evidence>